<evidence type="ECO:0000256" key="2">
    <source>
        <dbReference type="SAM" id="MobiDB-lite"/>
    </source>
</evidence>
<dbReference type="EMBL" id="JAMBQA010000001">
    <property type="protein sequence ID" value="MDG0844858.1"/>
    <property type="molecule type" value="Genomic_DNA"/>
</dbReference>
<accession>A0A9X4QXV4</accession>
<feature type="region of interest" description="Disordered" evidence="2">
    <location>
        <begin position="779"/>
        <end position="870"/>
    </location>
</feature>
<dbReference type="InterPro" id="IPR030392">
    <property type="entry name" value="S74_ICA"/>
</dbReference>
<feature type="coiled-coil region" evidence="1">
    <location>
        <begin position="351"/>
        <end position="378"/>
    </location>
</feature>
<dbReference type="RefSeq" id="WP_277582760.1">
    <property type="nucleotide sequence ID" value="NZ_JAMBPY010000001.1"/>
</dbReference>
<dbReference type="NCBIfam" id="TIGR01665">
    <property type="entry name" value="put_anti_recept"/>
    <property type="match status" value="1"/>
</dbReference>
<keyword evidence="1" id="KW-0175">Coiled coil</keyword>
<evidence type="ECO:0000313" key="4">
    <source>
        <dbReference type="EMBL" id="MDG0844858.1"/>
    </source>
</evidence>
<keyword evidence="5" id="KW-1185">Reference proteome</keyword>
<feature type="compositionally biased region" description="Low complexity" evidence="2">
    <location>
        <begin position="779"/>
        <end position="864"/>
    </location>
</feature>
<evidence type="ECO:0000259" key="3">
    <source>
        <dbReference type="PROSITE" id="PS51688"/>
    </source>
</evidence>
<proteinExistence type="predicted"/>
<name>A0A9X4QXV4_9STAP</name>
<feature type="domain" description="Peptidase S74" evidence="3">
    <location>
        <begin position="1519"/>
        <end position="1636"/>
    </location>
</feature>
<reference evidence="4" key="1">
    <citation type="submission" date="2022-05" db="EMBL/GenBank/DDBJ databases">
        <title>Comparative genomics of Staphylococcus equorum isolates.</title>
        <authorList>
            <person name="Luelf R.H."/>
        </authorList>
    </citation>
    <scope>NUCLEOTIDE SEQUENCE</scope>
    <source>
        <strain evidence="4">TMW 2.2497</strain>
    </source>
</reference>
<dbReference type="InterPro" id="IPR007119">
    <property type="entry name" value="Phage_tail_spike_N"/>
</dbReference>
<protein>
    <recommendedName>
        <fullName evidence="3">Peptidase S74 domain-containing protein</fullName>
    </recommendedName>
</protein>
<comment type="caution">
    <text evidence="4">The sequence shown here is derived from an EMBL/GenBank/DDBJ whole genome shotgun (WGS) entry which is preliminary data.</text>
</comment>
<evidence type="ECO:0000313" key="5">
    <source>
        <dbReference type="Proteomes" id="UP001152422"/>
    </source>
</evidence>
<dbReference type="PROSITE" id="PS51688">
    <property type="entry name" value="ICA"/>
    <property type="match status" value="1"/>
</dbReference>
<evidence type="ECO:0000256" key="1">
    <source>
        <dbReference type="SAM" id="Coils"/>
    </source>
</evidence>
<dbReference type="Proteomes" id="UP001152422">
    <property type="component" value="Unassembled WGS sequence"/>
</dbReference>
<sequence>MIHLLNFRGEIIDFISEKDGALFEAKHNRQKKDKKETFDFSILSSRAEKFRERNRVITQDSNRQYREFIITGVSDDMDGITEIQTNASYLEDIGTAKPFVPGELKDMTATQALYEALRDTGWEVAPDTEYNGLKTTTWTEHKAPYDVALQLETTYDMELDFYIELGSNEVEHRYVVLKKPKRLFKGKEVNFGKDLTGLSREVDFTEIKTALMVVDPEDDDGNTTEVIVTDDQAQRQFGLPQRYIWDVYKPESQNSDITESRLIALGENELDKIKTASVTYEISSLDIDYLHQHESTSIGDTIRVKDTDFNPPLYLEAEVIGEEYDLLGKESVYSFGKVIRYSEEDLTQFFRQRLQEIRKKLNDDITNLNTQLQETAEYTEKYYEQKIIKQPEPPTNPVDDMLWYDTSNPDVAVLRRYRNGEWHNQTASDVQQLGGMTREETIYNELVSTFEDLQLQHTMLQSDVYDVVNSQYLVDTQLKEQVQTNLDNVSVVFNQIKTNLDSMDKDTATIGKLIDTQAMFQNYRESLQKLNDSVQNAKISIDERIKLLQQQYTEEKFNDAMTEVAKTLPNGEWNSETGQLLADIPNQEQLTDLKTTVNAYVDGEIKTLNDNLVDKINTDITATKEELSASVSSVEEKVDGLEVGARNLLVSYADQYNGLVKSYIESTESFEFSGFGDNLYSSEYINQKLKPEETYTISYDVEVIGLTDVAEQLEPTMLSTGLILFDRTTSDFAMHARKKMPREIGYTEHISETFEMKTGDYDLVGYSNLFKGNVIVDDTTNNDTNDTTESTQPTTDEQNTTTDTNTTETTTDDTTSTQEPTQDTTTTDGTTTDTTTDGTTTDGTTTDTTTDGTTTDTTQDTTQTVEVSESDTIRITNLKLKKGTVATDWTPAPEDFKNDISSIGATVEEQNTEISLMKDNINLKADKTTVTQQLGEVESQVQDNTAQLGIQADEIKSKVSESKYTADQENVVSRLDSAETERQQLSDEINDRVTLTEYQNLNIGTRNLMLETKERDDFIGLEDTHRYIEYQLTRPLTVGDEYTLSYEIYDLSGEPINRVSYLPYDPVGERKDVSVVDNKVIATFTAQAKSEKMYLYKGLAGMTDPTKDFVIKNAMLVEGNKAGDYAEAPEQADTRLNEMETSITQNGKQIQDRVSLTEFNESNKTLSQVISTLTQDTTNGLTYTFDENGKITSFNVGNDGVTIKGDSVDITVNDDFKVVAQDLNNKVDQDNIINRLNLSPEGLDVDVNNLGIKGGDGSKNYVDIRNSRIELGGEVTRTWRGETGTDNIFTSLYDGYLRFRNEDTDSSLYMSQFGISTFKDQNGDYVDSPGASSGTIAWWDSTYSPTDAHGITINSWGGVAALTSYQNRVMVRAGGSVNLESTKSNIYIRPDLDNLGDNTFSFNISDGREYKDGYIMFGGQDNGVYASGIRFSRAFSRLEVVDTDYSTGGGTTIEAGYGSFNTVSRRDGNQYLNIVHPQLFKVGSDGKDRVASDTIYNRTYSGSANVHITTYGTLGRSTSASKYKLSIENQFKTEKAQLEHSKNILKLDVRHWFDKEESEITVKECEVGDTCSADAFKLKRHVGLIAEDVESAGLNEHVVRNEKDEVEGIEYDRLWVHLLPIIKKQQKQIEQLEELINAK</sequence>
<gene>
    <name evidence="4" type="ORF">M4L89_01195</name>
</gene>
<organism evidence="4 5">
    <name type="scientific">Staphylococcus equorum</name>
    <dbReference type="NCBI Taxonomy" id="246432"/>
    <lineage>
        <taxon>Bacteria</taxon>
        <taxon>Bacillati</taxon>
        <taxon>Bacillota</taxon>
        <taxon>Bacilli</taxon>
        <taxon>Bacillales</taxon>
        <taxon>Staphylococcaceae</taxon>
        <taxon>Staphylococcus</taxon>
    </lineage>
</organism>